<feature type="compositionally biased region" description="Low complexity" evidence="1">
    <location>
        <begin position="38"/>
        <end position="53"/>
    </location>
</feature>
<keyword evidence="4" id="KW-1185">Reference proteome</keyword>
<gene>
    <name evidence="3" type="ORF">H7965_25035</name>
</gene>
<name>A0A9X0R534_9PROT</name>
<evidence type="ECO:0000313" key="3">
    <source>
        <dbReference type="EMBL" id="MBC4018542.1"/>
    </source>
</evidence>
<comment type="caution">
    <text evidence="3">The sequence shown here is derived from an EMBL/GenBank/DDBJ whole genome shotgun (WGS) entry which is preliminary data.</text>
</comment>
<feature type="region of interest" description="Disordered" evidence="1">
    <location>
        <begin position="38"/>
        <end position="109"/>
    </location>
</feature>
<proteinExistence type="predicted"/>
<feature type="chain" id="PRO_5040781073" evidence="2">
    <location>
        <begin position="20"/>
        <end position="128"/>
    </location>
</feature>
<reference evidence="3" key="1">
    <citation type="submission" date="2020-08" db="EMBL/GenBank/DDBJ databases">
        <authorList>
            <person name="Hu Y."/>
            <person name="Nguyen S.V."/>
            <person name="Li F."/>
            <person name="Fanning S."/>
        </authorList>
    </citation>
    <scope>NUCLEOTIDE SEQUENCE</scope>
    <source>
        <strain evidence="3">SYSU D8009</strain>
    </source>
</reference>
<dbReference type="EMBL" id="JACOMF010000061">
    <property type="protein sequence ID" value="MBC4018542.1"/>
    <property type="molecule type" value="Genomic_DNA"/>
</dbReference>
<dbReference type="AlphaFoldDB" id="A0A9X0R534"/>
<evidence type="ECO:0000256" key="1">
    <source>
        <dbReference type="SAM" id="MobiDB-lite"/>
    </source>
</evidence>
<evidence type="ECO:0000256" key="2">
    <source>
        <dbReference type="SAM" id="SignalP"/>
    </source>
</evidence>
<dbReference type="Proteomes" id="UP000600101">
    <property type="component" value="Unassembled WGS sequence"/>
</dbReference>
<protein>
    <submittedName>
        <fullName evidence="3">Uncharacterized protein</fullName>
    </submittedName>
</protein>
<dbReference type="RefSeq" id="WP_186773292.1">
    <property type="nucleotide sequence ID" value="NZ_JACOMF010000061.1"/>
</dbReference>
<evidence type="ECO:0000313" key="4">
    <source>
        <dbReference type="Proteomes" id="UP000600101"/>
    </source>
</evidence>
<organism evidence="3 4">
    <name type="scientific">Siccirubricoccus deserti</name>
    <dbReference type="NCBI Taxonomy" id="2013562"/>
    <lineage>
        <taxon>Bacteria</taxon>
        <taxon>Pseudomonadati</taxon>
        <taxon>Pseudomonadota</taxon>
        <taxon>Alphaproteobacteria</taxon>
        <taxon>Acetobacterales</taxon>
        <taxon>Roseomonadaceae</taxon>
        <taxon>Siccirubricoccus</taxon>
    </lineage>
</organism>
<feature type="signal peptide" evidence="2">
    <location>
        <begin position="1"/>
        <end position="19"/>
    </location>
</feature>
<sequence length="128" mass="12888">MRSIIMAGACLALASPALASPCGERIAALDARLDAATRSSVAASSAGQGVAAAREGRAAQDGAGPTVPFQETGREEDATHRAAQAGGGGSVSEARAALNRARTAEGRADEAACMREVDEVERLLATPR</sequence>
<keyword evidence="2" id="KW-0732">Signal</keyword>
<accession>A0A9X0R534</accession>